<feature type="domain" description="Winged helix-turn helix" evidence="2">
    <location>
        <begin position="97"/>
        <end position="154"/>
    </location>
</feature>
<reference evidence="3 4" key="1">
    <citation type="submission" date="2017-08" db="EMBL/GenBank/DDBJ databases">
        <title>The complete genome sequence of Nocardiopsis gilva YIM 90087.</title>
        <authorList>
            <person name="Yin M."/>
            <person name="Tang S."/>
        </authorList>
    </citation>
    <scope>NUCLEOTIDE SEQUENCE [LARGE SCALE GENOMIC DNA]</scope>
    <source>
        <strain evidence="3 4">YIM 90087</strain>
    </source>
</reference>
<dbReference type="SUPFAM" id="SSF46689">
    <property type="entry name" value="Homeodomain-like"/>
    <property type="match status" value="1"/>
</dbReference>
<protein>
    <submittedName>
        <fullName evidence="3">Transposase</fullName>
    </submittedName>
</protein>
<sequence length="179" mass="19941">MRYAQGGGLTAQGRARREQVRLEAARRFGQGASRAEVARELRVTPTTASRWYKAWKNGGSAALASKGPAARPRLDDGQTQRLELELGRGPLAHGWADQRWTLARIRDLIRRLFDIDYTVPGVWYLMDRLGWSAQKPARQAIERDPTAVEVWKKDVGPSANRPRRPRAPGSSSKANPGTT</sequence>
<feature type="compositionally biased region" description="Basic and acidic residues" evidence="1">
    <location>
        <begin position="142"/>
        <end position="155"/>
    </location>
</feature>
<evidence type="ECO:0000259" key="2">
    <source>
        <dbReference type="Pfam" id="PF13592"/>
    </source>
</evidence>
<proteinExistence type="predicted"/>
<feature type="region of interest" description="Disordered" evidence="1">
    <location>
        <begin position="142"/>
        <end position="179"/>
    </location>
</feature>
<evidence type="ECO:0000256" key="1">
    <source>
        <dbReference type="SAM" id="MobiDB-lite"/>
    </source>
</evidence>
<name>A0A223SEC7_9ACTN</name>
<dbReference type="Proteomes" id="UP000215005">
    <property type="component" value="Chromosome"/>
</dbReference>
<accession>A0A223SEC7</accession>
<dbReference type="Pfam" id="PF13592">
    <property type="entry name" value="HTH_33"/>
    <property type="match status" value="1"/>
</dbReference>
<dbReference type="KEGG" id="ngv:CDO52_21730"/>
<dbReference type="RefSeq" id="WP_017621929.1">
    <property type="nucleotide sequence ID" value="NZ_ANBG01000474.1"/>
</dbReference>
<dbReference type="Pfam" id="PF13384">
    <property type="entry name" value="HTH_23"/>
    <property type="match status" value="1"/>
</dbReference>
<evidence type="ECO:0000313" key="3">
    <source>
        <dbReference type="EMBL" id="ASU86369.1"/>
    </source>
</evidence>
<dbReference type="InterPro" id="IPR009057">
    <property type="entry name" value="Homeodomain-like_sf"/>
</dbReference>
<dbReference type="OrthoDB" id="8479510at2"/>
<dbReference type="InterPro" id="IPR025959">
    <property type="entry name" value="Winged_HTH_dom"/>
</dbReference>
<dbReference type="AlphaFoldDB" id="A0A223SEC7"/>
<keyword evidence="4" id="KW-1185">Reference proteome</keyword>
<gene>
    <name evidence="3" type="ORF">CDO52_21730</name>
</gene>
<dbReference type="EMBL" id="CP022753">
    <property type="protein sequence ID" value="ASU86369.1"/>
    <property type="molecule type" value="Genomic_DNA"/>
</dbReference>
<organism evidence="3 4">
    <name type="scientific">Nocardiopsis gilva YIM 90087</name>
    <dbReference type="NCBI Taxonomy" id="1235441"/>
    <lineage>
        <taxon>Bacteria</taxon>
        <taxon>Bacillati</taxon>
        <taxon>Actinomycetota</taxon>
        <taxon>Actinomycetes</taxon>
        <taxon>Streptosporangiales</taxon>
        <taxon>Nocardiopsidaceae</taxon>
        <taxon>Nocardiopsis</taxon>
    </lineage>
</organism>
<evidence type="ECO:0000313" key="4">
    <source>
        <dbReference type="Proteomes" id="UP000215005"/>
    </source>
</evidence>